<dbReference type="PANTHER" id="PTHR32089">
    <property type="entry name" value="METHYL-ACCEPTING CHEMOTAXIS PROTEIN MCPB"/>
    <property type="match status" value="1"/>
</dbReference>
<organism evidence="11 12">
    <name type="scientific">Bacillus infantis</name>
    <dbReference type="NCBI Taxonomy" id="324767"/>
    <lineage>
        <taxon>Bacteria</taxon>
        <taxon>Bacillati</taxon>
        <taxon>Bacillota</taxon>
        <taxon>Bacilli</taxon>
        <taxon>Bacillales</taxon>
        <taxon>Bacillaceae</taxon>
        <taxon>Bacillus</taxon>
    </lineage>
</organism>
<dbReference type="Gene3D" id="1.10.287.950">
    <property type="entry name" value="Methyl-accepting chemotaxis protein"/>
    <property type="match status" value="1"/>
</dbReference>
<dbReference type="SUPFAM" id="SSF58104">
    <property type="entry name" value="Methyl-accepting chemotaxis protein (MCP) signaling domain"/>
    <property type="match status" value="1"/>
</dbReference>
<dbReference type="InterPro" id="IPR003660">
    <property type="entry name" value="HAMP_dom"/>
</dbReference>
<evidence type="ECO:0000256" key="6">
    <source>
        <dbReference type="PROSITE-ProRule" id="PRU00284"/>
    </source>
</evidence>
<reference evidence="11 12" key="1">
    <citation type="submission" date="2019-08" db="EMBL/GenBank/DDBJ databases">
        <title>Bacillus genomes from the desert of Cuatro Cienegas, Coahuila.</title>
        <authorList>
            <person name="Olmedo-Alvarez G."/>
        </authorList>
    </citation>
    <scope>NUCLEOTIDE SEQUENCE [LARGE SCALE GENOMIC DNA]</scope>
    <source>
        <strain evidence="11 12">CH446_14T</strain>
    </source>
</reference>
<sequence length="552" mass="59159">MRLRNRLMMIAIIPLILSTVIIGYMISQILELQSSSREDVEVLLKIETLNGEFVSARQSLASAAATGTGANKQEAAGMLGKIEKDMKQLKSAISEADQKATFTKAENKFSILTKEAGDALKSGNQPEIKRQSIRIAGIMNDFYLLDKQAEGWYEAKTSQMEKQINFIVTSSLIASILLILLSGGFSWMAARKITMPLNEIVQQAGRVARGDLTVEIQKAKPASKFEIDLLRSAFADMIGNVKSTVESIDNVGKQVSTFSKEVSGYMESVTESSSQVAVSTEELAKGSQAISEDIQSTAELMRSMGDNFAVVQHESQSSLQASMEAMSSIDAGRKSLEKQAAFAGQLSSSSEGIKASVQEFADYTGKIENAAHTVREIAEQTNLLALNAAIEAARAGEAGKGFAVVAEEVRKLADDSSKATVLITSMVSSIKQGVSTILNATELGSKLTDEQLGSIKETEDSFFTIAGHVAGIYDQLTTLAEGTEKSAGMSQQVIAAIENVSAVTEETAAGTEEISASTDAQLRSFEQVGDKVSALEALTEEMKRELGKFKVS</sequence>
<dbReference type="GO" id="GO:0007165">
    <property type="term" value="P:signal transduction"/>
    <property type="evidence" value="ECO:0007669"/>
    <property type="project" value="UniProtKB-KW"/>
</dbReference>
<dbReference type="SMART" id="SM00283">
    <property type="entry name" value="MA"/>
    <property type="match status" value="1"/>
</dbReference>
<evidence type="ECO:0000256" key="7">
    <source>
        <dbReference type="SAM" id="Coils"/>
    </source>
</evidence>
<evidence type="ECO:0000259" key="10">
    <source>
        <dbReference type="PROSITE" id="PS50885"/>
    </source>
</evidence>
<dbReference type="EMBL" id="VTER01000003">
    <property type="protein sequence ID" value="TYS50262.1"/>
    <property type="molecule type" value="Genomic_DNA"/>
</dbReference>
<evidence type="ECO:0000256" key="2">
    <source>
        <dbReference type="ARBA" id="ARBA00022475"/>
    </source>
</evidence>
<dbReference type="Pfam" id="PF00015">
    <property type="entry name" value="MCPsignal"/>
    <property type="match status" value="1"/>
</dbReference>
<evidence type="ECO:0000259" key="9">
    <source>
        <dbReference type="PROSITE" id="PS50111"/>
    </source>
</evidence>
<dbReference type="GO" id="GO:0004888">
    <property type="term" value="F:transmembrane signaling receptor activity"/>
    <property type="evidence" value="ECO:0007669"/>
    <property type="project" value="InterPro"/>
</dbReference>
<dbReference type="InterPro" id="IPR004089">
    <property type="entry name" value="MCPsignal_dom"/>
</dbReference>
<dbReference type="PANTHER" id="PTHR32089:SF112">
    <property type="entry name" value="LYSOZYME-LIKE PROTEIN-RELATED"/>
    <property type="match status" value="1"/>
</dbReference>
<feature type="transmembrane region" description="Helical" evidence="8">
    <location>
        <begin position="166"/>
        <end position="190"/>
    </location>
</feature>
<dbReference type="AlphaFoldDB" id="A0A5D4RLE5"/>
<dbReference type="GO" id="GO:0005886">
    <property type="term" value="C:plasma membrane"/>
    <property type="evidence" value="ECO:0007669"/>
    <property type="project" value="UniProtKB-SubCell"/>
</dbReference>
<keyword evidence="7" id="KW-0175">Coiled coil</keyword>
<comment type="subcellular location">
    <subcellularLocation>
        <location evidence="1">Cell membrane</location>
    </subcellularLocation>
</comment>
<comment type="similarity">
    <text evidence="5">Belongs to the methyl-accepting chemotaxis (MCP) protein family.</text>
</comment>
<keyword evidence="3 8" id="KW-0472">Membrane</keyword>
<keyword evidence="8" id="KW-1133">Transmembrane helix</keyword>
<name>A0A5D4RLE5_9BACI</name>
<dbReference type="InterPro" id="IPR004090">
    <property type="entry name" value="Chemotax_Me-accpt_rcpt"/>
</dbReference>
<dbReference type="PROSITE" id="PS50885">
    <property type="entry name" value="HAMP"/>
    <property type="match status" value="1"/>
</dbReference>
<dbReference type="GO" id="GO:0006935">
    <property type="term" value="P:chemotaxis"/>
    <property type="evidence" value="ECO:0007669"/>
    <property type="project" value="InterPro"/>
</dbReference>
<gene>
    <name evidence="11" type="ORF">FZD51_06860</name>
</gene>
<proteinExistence type="inferred from homology"/>
<dbReference type="SMART" id="SM00304">
    <property type="entry name" value="HAMP"/>
    <property type="match status" value="1"/>
</dbReference>
<evidence type="ECO:0000256" key="1">
    <source>
        <dbReference type="ARBA" id="ARBA00004236"/>
    </source>
</evidence>
<evidence type="ECO:0000256" key="3">
    <source>
        <dbReference type="ARBA" id="ARBA00023136"/>
    </source>
</evidence>
<feature type="coiled-coil region" evidence="7">
    <location>
        <begin position="79"/>
        <end position="106"/>
    </location>
</feature>
<accession>A0A5D4RLE5</accession>
<dbReference type="RefSeq" id="WP_148974069.1">
    <property type="nucleotide sequence ID" value="NZ_JBNIKU010000018.1"/>
</dbReference>
<evidence type="ECO:0000256" key="4">
    <source>
        <dbReference type="ARBA" id="ARBA00023224"/>
    </source>
</evidence>
<protein>
    <submittedName>
        <fullName evidence="11">Methyl-accepting chemotaxis protein</fullName>
    </submittedName>
</protein>
<feature type="domain" description="HAMP" evidence="10">
    <location>
        <begin position="191"/>
        <end position="246"/>
    </location>
</feature>
<keyword evidence="8" id="KW-0812">Transmembrane</keyword>
<evidence type="ECO:0000313" key="11">
    <source>
        <dbReference type="EMBL" id="TYS50262.1"/>
    </source>
</evidence>
<dbReference type="Proteomes" id="UP000322139">
    <property type="component" value="Unassembled WGS sequence"/>
</dbReference>
<comment type="caution">
    <text evidence="11">The sequence shown here is derived from an EMBL/GenBank/DDBJ whole genome shotgun (WGS) entry which is preliminary data.</text>
</comment>
<keyword evidence="2" id="KW-1003">Cell membrane</keyword>
<feature type="domain" description="Methyl-accepting transducer" evidence="9">
    <location>
        <begin position="265"/>
        <end position="501"/>
    </location>
</feature>
<keyword evidence="4 6" id="KW-0807">Transducer</keyword>
<feature type="transmembrane region" description="Helical" evidence="8">
    <location>
        <begin position="7"/>
        <end position="26"/>
    </location>
</feature>
<evidence type="ECO:0000256" key="5">
    <source>
        <dbReference type="ARBA" id="ARBA00029447"/>
    </source>
</evidence>
<dbReference type="PRINTS" id="PR00260">
    <property type="entry name" value="CHEMTRNSDUCR"/>
</dbReference>
<dbReference type="CDD" id="cd06225">
    <property type="entry name" value="HAMP"/>
    <property type="match status" value="1"/>
</dbReference>
<evidence type="ECO:0000256" key="8">
    <source>
        <dbReference type="SAM" id="Phobius"/>
    </source>
</evidence>
<dbReference type="PROSITE" id="PS50111">
    <property type="entry name" value="CHEMOTAXIS_TRANSDUC_2"/>
    <property type="match status" value="1"/>
</dbReference>
<dbReference type="Pfam" id="PF00672">
    <property type="entry name" value="HAMP"/>
    <property type="match status" value="1"/>
</dbReference>
<evidence type="ECO:0000313" key="12">
    <source>
        <dbReference type="Proteomes" id="UP000322139"/>
    </source>
</evidence>